<sequence>MTADAWQALPDGKRKKHMSRFTKRIRDANLLVSRGWEGKSFGKRPKRQREKTRTKVKKGSKDKHTQKELTENVAKVPLCLVRESYG</sequence>
<organism evidence="2 3">
    <name type="scientific">Plakobranchus ocellatus</name>
    <dbReference type="NCBI Taxonomy" id="259542"/>
    <lineage>
        <taxon>Eukaryota</taxon>
        <taxon>Metazoa</taxon>
        <taxon>Spiralia</taxon>
        <taxon>Lophotrochozoa</taxon>
        <taxon>Mollusca</taxon>
        <taxon>Gastropoda</taxon>
        <taxon>Heterobranchia</taxon>
        <taxon>Euthyneura</taxon>
        <taxon>Panpulmonata</taxon>
        <taxon>Sacoglossa</taxon>
        <taxon>Placobranchoidea</taxon>
        <taxon>Plakobranchidae</taxon>
        <taxon>Plakobranchus</taxon>
    </lineage>
</organism>
<evidence type="ECO:0000313" key="3">
    <source>
        <dbReference type="Proteomes" id="UP000735302"/>
    </source>
</evidence>
<evidence type="ECO:0000313" key="2">
    <source>
        <dbReference type="EMBL" id="GFO08149.1"/>
    </source>
</evidence>
<gene>
    <name evidence="2" type="ORF">PoB_003465400</name>
</gene>
<feature type="region of interest" description="Disordered" evidence="1">
    <location>
        <begin position="36"/>
        <end position="65"/>
    </location>
</feature>
<feature type="compositionally biased region" description="Basic residues" evidence="1">
    <location>
        <begin position="41"/>
        <end position="61"/>
    </location>
</feature>
<dbReference type="EMBL" id="BLXT01003952">
    <property type="protein sequence ID" value="GFO08149.1"/>
    <property type="molecule type" value="Genomic_DNA"/>
</dbReference>
<keyword evidence="3" id="KW-1185">Reference proteome</keyword>
<comment type="caution">
    <text evidence="2">The sequence shown here is derived from an EMBL/GenBank/DDBJ whole genome shotgun (WGS) entry which is preliminary data.</text>
</comment>
<dbReference type="AlphaFoldDB" id="A0AAV4AKA2"/>
<proteinExistence type="predicted"/>
<name>A0AAV4AKA2_9GAST</name>
<reference evidence="2 3" key="1">
    <citation type="journal article" date="2021" name="Elife">
        <title>Chloroplast acquisition without the gene transfer in kleptoplastic sea slugs, Plakobranchus ocellatus.</title>
        <authorList>
            <person name="Maeda T."/>
            <person name="Takahashi S."/>
            <person name="Yoshida T."/>
            <person name="Shimamura S."/>
            <person name="Takaki Y."/>
            <person name="Nagai Y."/>
            <person name="Toyoda A."/>
            <person name="Suzuki Y."/>
            <person name="Arimoto A."/>
            <person name="Ishii H."/>
            <person name="Satoh N."/>
            <person name="Nishiyama T."/>
            <person name="Hasebe M."/>
            <person name="Maruyama T."/>
            <person name="Minagawa J."/>
            <person name="Obokata J."/>
            <person name="Shigenobu S."/>
        </authorList>
    </citation>
    <scope>NUCLEOTIDE SEQUENCE [LARGE SCALE GENOMIC DNA]</scope>
</reference>
<dbReference type="Proteomes" id="UP000735302">
    <property type="component" value="Unassembled WGS sequence"/>
</dbReference>
<protein>
    <submittedName>
        <fullName evidence="2">Voltage-dependent calcium channel gamma subunit</fullName>
    </submittedName>
</protein>
<evidence type="ECO:0000256" key="1">
    <source>
        <dbReference type="SAM" id="MobiDB-lite"/>
    </source>
</evidence>
<accession>A0AAV4AKA2</accession>